<comment type="caution">
    <text evidence="3">The sequence shown here is derived from an EMBL/GenBank/DDBJ whole genome shotgun (WGS) entry which is preliminary data.</text>
</comment>
<evidence type="ECO:0000313" key="3">
    <source>
        <dbReference type="EMBL" id="KAL0182361.1"/>
    </source>
</evidence>
<evidence type="ECO:0000259" key="2">
    <source>
        <dbReference type="PROSITE" id="PS50287"/>
    </source>
</evidence>
<feature type="non-terminal residue" evidence="3">
    <location>
        <position position="62"/>
    </location>
</feature>
<accession>A0ABD0Q945</accession>
<organism evidence="3 4">
    <name type="scientific">Cirrhinus mrigala</name>
    <name type="common">Mrigala</name>
    <dbReference type="NCBI Taxonomy" id="683832"/>
    <lineage>
        <taxon>Eukaryota</taxon>
        <taxon>Metazoa</taxon>
        <taxon>Chordata</taxon>
        <taxon>Craniata</taxon>
        <taxon>Vertebrata</taxon>
        <taxon>Euteleostomi</taxon>
        <taxon>Actinopterygii</taxon>
        <taxon>Neopterygii</taxon>
        <taxon>Teleostei</taxon>
        <taxon>Ostariophysi</taxon>
        <taxon>Cypriniformes</taxon>
        <taxon>Cyprinidae</taxon>
        <taxon>Labeoninae</taxon>
        <taxon>Labeonini</taxon>
        <taxon>Cirrhinus</taxon>
    </lineage>
</organism>
<feature type="non-terminal residue" evidence="3">
    <location>
        <position position="1"/>
    </location>
</feature>
<dbReference type="PROSITE" id="PS50287">
    <property type="entry name" value="SRCR_2"/>
    <property type="match status" value="1"/>
</dbReference>
<gene>
    <name evidence="3" type="ORF">M9458_021736</name>
</gene>
<sequence length="62" mass="7655">TLEERVEEIRIRPISSHLKRIPITEGYVEIKERGKWRQICDEDRLWNVWIPQREKLQQQSLQ</sequence>
<protein>
    <recommendedName>
        <fullName evidence="2">SRCR domain-containing protein</fullName>
    </recommendedName>
</protein>
<dbReference type="AlphaFoldDB" id="A0ABD0Q945"/>
<dbReference type="Proteomes" id="UP001529510">
    <property type="component" value="Unassembled WGS sequence"/>
</dbReference>
<reference evidence="3 4" key="1">
    <citation type="submission" date="2024-05" db="EMBL/GenBank/DDBJ databases">
        <title>Genome sequencing and assembly of Indian major carp, Cirrhinus mrigala (Hamilton, 1822).</title>
        <authorList>
            <person name="Mohindra V."/>
            <person name="Chowdhury L.M."/>
            <person name="Lal K."/>
            <person name="Jena J.K."/>
        </authorList>
    </citation>
    <scope>NUCLEOTIDE SEQUENCE [LARGE SCALE GENOMIC DNA]</scope>
    <source>
        <strain evidence="3">CM1030</strain>
        <tissue evidence="3">Blood</tissue>
    </source>
</reference>
<dbReference type="EMBL" id="JAMKFB020000010">
    <property type="protein sequence ID" value="KAL0182361.1"/>
    <property type="molecule type" value="Genomic_DNA"/>
</dbReference>
<keyword evidence="4" id="KW-1185">Reference proteome</keyword>
<dbReference type="InterPro" id="IPR001190">
    <property type="entry name" value="SRCR"/>
</dbReference>
<feature type="domain" description="SRCR" evidence="2">
    <location>
        <begin position="11"/>
        <end position="43"/>
    </location>
</feature>
<evidence type="ECO:0000313" key="4">
    <source>
        <dbReference type="Proteomes" id="UP001529510"/>
    </source>
</evidence>
<name>A0ABD0Q945_CIRMR</name>
<evidence type="ECO:0000256" key="1">
    <source>
        <dbReference type="PROSITE-ProRule" id="PRU00196"/>
    </source>
</evidence>
<proteinExistence type="predicted"/>
<comment type="caution">
    <text evidence="1">Lacks conserved residue(s) required for the propagation of feature annotation.</text>
</comment>